<proteinExistence type="predicted"/>
<dbReference type="Gene3D" id="1.10.1380.10">
    <property type="entry name" value="Neutral endopeptidase , domain2"/>
    <property type="match status" value="1"/>
</dbReference>
<sequence length="90" mass="10397">MFRAIQIDQPSFVLSREMLLKPMTYKRQVEAYRAHVVGVAWALAKAAGSAHVTKTEIAREVEEMLEFETKLSSYFLPQFYNLRSSPKGDW</sequence>
<reference evidence="1 2" key="1">
    <citation type="submission" date="2020-02" db="EMBL/GenBank/DDBJ databases">
        <authorList>
            <person name="Ferguson B K."/>
        </authorList>
    </citation>
    <scope>NUCLEOTIDE SEQUENCE [LARGE SCALE GENOMIC DNA]</scope>
</reference>
<protein>
    <recommendedName>
        <fullName evidence="3">Peptidase M13 N-terminal domain-containing protein</fullName>
    </recommendedName>
</protein>
<feature type="non-terminal residue" evidence="1">
    <location>
        <position position="90"/>
    </location>
</feature>
<name>A0A6H5H5E7_9HEMI</name>
<dbReference type="Proteomes" id="UP000479000">
    <property type="component" value="Unassembled WGS sequence"/>
</dbReference>
<organism evidence="1 2">
    <name type="scientific">Nesidiocoris tenuis</name>
    <dbReference type="NCBI Taxonomy" id="355587"/>
    <lineage>
        <taxon>Eukaryota</taxon>
        <taxon>Metazoa</taxon>
        <taxon>Ecdysozoa</taxon>
        <taxon>Arthropoda</taxon>
        <taxon>Hexapoda</taxon>
        <taxon>Insecta</taxon>
        <taxon>Pterygota</taxon>
        <taxon>Neoptera</taxon>
        <taxon>Paraneoptera</taxon>
        <taxon>Hemiptera</taxon>
        <taxon>Heteroptera</taxon>
        <taxon>Panheteroptera</taxon>
        <taxon>Cimicomorpha</taxon>
        <taxon>Miridae</taxon>
        <taxon>Dicyphina</taxon>
        <taxon>Nesidiocoris</taxon>
    </lineage>
</organism>
<evidence type="ECO:0008006" key="3">
    <source>
        <dbReference type="Google" id="ProtNLM"/>
    </source>
</evidence>
<accession>A0A6H5H5E7</accession>
<evidence type="ECO:0000313" key="2">
    <source>
        <dbReference type="Proteomes" id="UP000479000"/>
    </source>
</evidence>
<dbReference type="InterPro" id="IPR042089">
    <property type="entry name" value="Peptidase_M13_dom_2"/>
</dbReference>
<keyword evidence="2" id="KW-1185">Reference proteome</keyword>
<gene>
    <name evidence="1" type="ORF">NTEN_LOCUS16239</name>
</gene>
<dbReference type="AlphaFoldDB" id="A0A6H5H5E7"/>
<evidence type="ECO:0000313" key="1">
    <source>
        <dbReference type="EMBL" id="CAB0011246.1"/>
    </source>
</evidence>
<dbReference type="EMBL" id="CADCXU010023978">
    <property type="protein sequence ID" value="CAB0011246.1"/>
    <property type="molecule type" value="Genomic_DNA"/>
</dbReference>